<feature type="domain" description="Carboxymuconolactone decarboxylase-like" evidence="1">
    <location>
        <begin position="42"/>
        <end position="124"/>
    </location>
</feature>
<protein>
    <submittedName>
        <fullName evidence="2">Carboxymuconolactone decarboxylase family protein</fullName>
    </submittedName>
</protein>
<organism evidence="2 3">
    <name type="scientific">Parendozoicomonas callyspongiae</name>
    <dbReference type="NCBI Taxonomy" id="2942213"/>
    <lineage>
        <taxon>Bacteria</taxon>
        <taxon>Pseudomonadati</taxon>
        <taxon>Pseudomonadota</taxon>
        <taxon>Gammaproteobacteria</taxon>
        <taxon>Oceanospirillales</taxon>
        <taxon>Endozoicomonadaceae</taxon>
        <taxon>Parendozoicomonas</taxon>
    </lineage>
</organism>
<dbReference type="InterPro" id="IPR003779">
    <property type="entry name" value="CMD-like"/>
</dbReference>
<evidence type="ECO:0000313" key="2">
    <source>
        <dbReference type="EMBL" id="MCL6268581.1"/>
    </source>
</evidence>
<dbReference type="Gene3D" id="1.20.1290.10">
    <property type="entry name" value="AhpD-like"/>
    <property type="match status" value="1"/>
</dbReference>
<dbReference type="RefSeq" id="WP_249697413.1">
    <property type="nucleotide sequence ID" value="NZ_JAMFLX010000001.1"/>
</dbReference>
<dbReference type="PANTHER" id="PTHR34846">
    <property type="entry name" value="4-CARBOXYMUCONOLACTONE DECARBOXYLASE FAMILY PROTEIN (AFU_ORTHOLOGUE AFUA_6G11590)"/>
    <property type="match status" value="1"/>
</dbReference>
<name>A0ABT0PBF7_9GAMM</name>
<keyword evidence="3" id="KW-1185">Reference proteome</keyword>
<comment type="caution">
    <text evidence="2">The sequence shown here is derived from an EMBL/GenBank/DDBJ whole genome shotgun (WGS) entry which is preliminary data.</text>
</comment>
<dbReference type="InterPro" id="IPR029032">
    <property type="entry name" value="AhpD-like"/>
</dbReference>
<dbReference type="Pfam" id="PF02627">
    <property type="entry name" value="CMD"/>
    <property type="match status" value="1"/>
</dbReference>
<evidence type="ECO:0000313" key="3">
    <source>
        <dbReference type="Proteomes" id="UP001203338"/>
    </source>
</evidence>
<gene>
    <name evidence="2" type="ORF">M3P05_01260</name>
</gene>
<sequence length="185" mass="21214">MRVTPADREALPFWLRWFFNKQEKRYGQVLQPALVWSRRPRFFVLFASLWGALSHKSSPLSPVLRAMIQVYVAKLTWCEFCIDLNGQTLAKEHSGEEKLAELDNWKDSDVFTPQEKAALAWTEAMSGSGCQVTEELHLGLKEYFSEQEIMELTALISFQNMSARFNAALDIPSQGLCKIPARRNN</sequence>
<dbReference type="PANTHER" id="PTHR34846:SF10">
    <property type="entry name" value="CYTOPLASMIC PROTEIN"/>
    <property type="match status" value="1"/>
</dbReference>
<reference evidence="2 3" key="1">
    <citation type="submission" date="2022-05" db="EMBL/GenBank/DDBJ databases">
        <authorList>
            <person name="Park J.-S."/>
        </authorList>
    </citation>
    <scope>NUCLEOTIDE SEQUENCE [LARGE SCALE GENOMIC DNA]</scope>
    <source>
        <strain evidence="2 3">2012CJ34-2</strain>
    </source>
</reference>
<proteinExistence type="predicted"/>
<dbReference type="EMBL" id="JAMFLX010000001">
    <property type="protein sequence ID" value="MCL6268581.1"/>
    <property type="molecule type" value="Genomic_DNA"/>
</dbReference>
<dbReference type="Proteomes" id="UP001203338">
    <property type="component" value="Unassembled WGS sequence"/>
</dbReference>
<dbReference type="SUPFAM" id="SSF69118">
    <property type="entry name" value="AhpD-like"/>
    <property type="match status" value="1"/>
</dbReference>
<accession>A0ABT0PBF7</accession>
<evidence type="ECO:0000259" key="1">
    <source>
        <dbReference type="Pfam" id="PF02627"/>
    </source>
</evidence>